<accession>A0A1I5R4U2</accession>
<reference evidence="9" key="1">
    <citation type="submission" date="2016-10" db="EMBL/GenBank/DDBJ databases">
        <authorList>
            <person name="Varghese N."/>
            <person name="Submissions S."/>
        </authorList>
    </citation>
    <scope>NUCLEOTIDE SEQUENCE [LARGE SCALE GENOMIC DNA]</scope>
    <source>
        <strain evidence="9">CGMCC 4.5579</strain>
    </source>
</reference>
<feature type="transmembrane region" description="Helical" evidence="7">
    <location>
        <begin position="68"/>
        <end position="86"/>
    </location>
</feature>
<evidence type="ECO:0000256" key="2">
    <source>
        <dbReference type="ARBA" id="ARBA00006679"/>
    </source>
</evidence>
<keyword evidence="5 7" id="KW-1133">Transmembrane helix</keyword>
<comment type="subcellular location">
    <subcellularLocation>
        <location evidence="1">Cell membrane</location>
        <topology evidence="1">Multi-pass membrane protein</topology>
    </subcellularLocation>
</comment>
<protein>
    <submittedName>
        <fullName evidence="8">Putative oxidoreductase</fullName>
    </submittedName>
</protein>
<keyword evidence="6 7" id="KW-0472">Membrane</keyword>
<keyword evidence="9" id="KW-1185">Reference proteome</keyword>
<dbReference type="Pfam" id="PF07681">
    <property type="entry name" value="DoxX"/>
    <property type="match status" value="1"/>
</dbReference>
<gene>
    <name evidence="8" type="ORF">SAMN05421810_102881</name>
</gene>
<evidence type="ECO:0000313" key="8">
    <source>
        <dbReference type="EMBL" id="SFP53529.1"/>
    </source>
</evidence>
<feature type="transmembrane region" description="Helical" evidence="7">
    <location>
        <begin position="93"/>
        <end position="112"/>
    </location>
</feature>
<evidence type="ECO:0000256" key="5">
    <source>
        <dbReference type="ARBA" id="ARBA00022989"/>
    </source>
</evidence>
<dbReference type="PANTHER" id="PTHR33452:SF4">
    <property type="entry name" value="BLL4328 PROTEIN"/>
    <property type="match status" value="1"/>
</dbReference>
<proteinExistence type="inferred from homology"/>
<dbReference type="EMBL" id="FOWW01000002">
    <property type="protein sequence ID" value="SFP53529.1"/>
    <property type="molecule type" value="Genomic_DNA"/>
</dbReference>
<organism evidence="8 9">
    <name type="scientific">Amycolatopsis arida</name>
    <dbReference type="NCBI Taxonomy" id="587909"/>
    <lineage>
        <taxon>Bacteria</taxon>
        <taxon>Bacillati</taxon>
        <taxon>Actinomycetota</taxon>
        <taxon>Actinomycetes</taxon>
        <taxon>Pseudonocardiales</taxon>
        <taxon>Pseudonocardiaceae</taxon>
        <taxon>Amycolatopsis</taxon>
    </lineage>
</organism>
<dbReference type="RefSeq" id="WP_092529549.1">
    <property type="nucleotide sequence ID" value="NZ_FOWW01000002.1"/>
</dbReference>
<dbReference type="InterPro" id="IPR051907">
    <property type="entry name" value="DoxX-like_oxidoreductase"/>
</dbReference>
<evidence type="ECO:0000313" key="9">
    <source>
        <dbReference type="Proteomes" id="UP000198727"/>
    </source>
</evidence>
<dbReference type="OrthoDB" id="9808524at2"/>
<sequence length="154" mass="16320">MTAITTTPTATDRPETVRTRNREELARAATLGAVRIVVAFLFVCHGLQGLGLFGGIDGAGGAAPFGSWPGWWATILEVVAGGLVLLGLATRPAAILCSGAMAYAYFVVHQPMGLLPLQNLGEQAALFSWIFLLIGVFGPGAFAVDNLLRRRRVR</sequence>
<evidence type="ECO:0000256" key="1">
    <source>
        <dbReference type="ARBA" id="ARBA00004651"/>
    </source>
</evidence>
<dbReference type="InterPro" id="IPR032808">
    <property type="entry name" value="DoxX"/>
</dbReference>
<dbReference type="PANTHER" id="PTHR33452">
    <property type="entry name" value="OXIDOREDUCTASE CATD-RELATED"/>
    <property type="match status" value="1"/>
</dbReference>
<comment type="similarity">
    <text evidence="2">Belongs to the DoxX family.</text>
</comment>
<keyword evidence="4 7" id="KW-0812">Transmembrane</keyword>
<evidence type="ECO:0000256" key="7">
    <source>
        <dbReference type="SAM" id="Phobius"/>
    </source>
</evidence>
<evidence type="ECO:0000256" key="4">
    <source>
        <dbReference type="ARBA" id="ARBA00022692"/>
    </source>
</evidence>
<keyword evidence="3" id="KW-1003">Cell membrane</keyword>
<dbReference type="Proteomes" id="UP000198727">
    <property type="component" value="Unassembled WGS sequence"/>
</dbReference>
<dbReference type="GO" id="GO:0005886">
    <property type="term" value="C:plasma membrane"/>
    <property type="evidence" value="ECO:0007669"/>
    <property type="project" value="UniProtKB-SubCell"/>
</dbReference>
<dbReference type="AlphaFoldDB" id="A0A1I5R4U2"/>
<evidence type="ECO:0000256" key="6">
    <source>
        <dbReference type="ARBA" id="ARBA00023136"/>
    </source>
</evidence>
<feature type="transmembrane region" description="Helical" evidence="7">
    <location>
        <begin position="124"/>
        <end position="144"/>
    </location>
</feature>
<name>A0A1I5R4U2_9PSEU</name>
<evidence type="ECO:0000256" key="3">
    <source>
        <dbReference type="ARBA" id="ARBA00022475"/>
    </source>
</evidence>
<feature type="transmembrane region" description="Helical" evidence="7">
    <location>
        <begin position="28"/>
        <end position="48"/>
    </location>
</feature>